<protein>
    <submittedName>
        <fullName evidence="1">Uncharacterized protein</fullName>
    </submittedName>
</protein>
<organism evidence="1">
    <name type="scientific">mine drainage metagenome</name>
    <dbReference type="NCBI Taxonomy" id="410659"/>
    <lineage>
        <taxon>unclassified sequences</taxon>
        <taxon>metagenomes</taxon>
        <taxon>ecological metagenomes</taxon>
    </lineage>
</organism>
<gene>
    <name evidence="1" type="ORF">B1B_19258</name>
</gene>
<sequence length="174" mass="19942">VDGTYPCIIHMNRTEQQMAELFLEINDNQRRVPSSLRWDLVRLVRSNDQATAMTADIVYELAQRKDSPFFDVGIDLTGEKRELTIKQGSLAPEIKTLVSRNIKKKSGGTTDFEEYLNLLIRFFVAIRSLDPEGWGTTTSTFFKARVLRALIRVLSDMIGSTPMEHLTTDRMRDK</sequence>
<name>T0XWI8_9ZZZZ</name>
<feature type="non-terminal residue" evidence="1">
    <location>
        <position position="1"/>
    </location>
</feature>
<reference evidence="1" key="2">
    <citation type="journal article" date="2014" name="ISME J.">
        <title>Microbial stratification in low pH oxic and suboxic macroscopic growths along an acid mine drainage.</title>
        <authorList>
            <person name="Mendez-Garcia C."/>
            <person name="Mesa V."/>
            <person name="Sprenger R.R."/>
            <person name="Richter M."/>
            <person name="Diez M.S."/>
            <person name="Solano J."/>
            <person name="Bargiela R."/>
            <person name="Golyshina O.V."/>
            <person name="Manteca A."/>
            <person name="Ramos J.L."/>
            <person name="Gallego J.R."/>
            <person name="Llorente I."/>
            <person name="Martins Dos Santos V.A."/>
            <person name="Jensen O.N."/>
            <person name="Pelaez A.I."/>
            <person name="Sanchez J."/>
            <person name="Ferrer M."/>
        </authorList>
    </citation>
    <scope>NUCLEOTIDE SEQUENCE</scope>
</reference>
<proteinExistence type="predicted"/>
<accession>T0XWI8</accession>
<dbReference type="AlphaFoldDB" id="T0XWI8"/>
<comment type="caution">
    <text evidence="1">The sequence shown here is derived from an EMBL/GenBank/DDBJ whole genome shotgun (WGS) entry which is preliminary data.</text>
</comment>
<evidence type="ECO:0000313" key="1">
    <source>
        <dbReference type="EMBL" id="EQD27166.1"/>
    </source>
</evidence>
<feature type="non-terminal residue" evidence="1">
    <location>
        <position position="174"/>
    </location>
</feature>
<reference evidence="1" key="1">
    <citation type="submission" date="2013-08" db="EMBL/GenBank/DDBJ databases">
        <authorList>
            <person name="Mendez C."/>
            <person name="Richter M."/>
            <person name="Ferrer M."/>
            <person name="Sanchez J."/>
        </authorList>
    </citation>
    <scope>NUCLEOTIDE SEQUENCE</scope>
</reference>
<dbReference type="EMBL" id="AUZY01012935">
    <property type="protein sequence ID" value="EQD27166.1"/>
    <property type="molecule type" value="Genomic_DNA"/>
</dbReference>